<dbReference type="SUPFAM" id="SSF46785">
    <property type="entry name" value="Winged helix' DNA-binding domain"/>
    <property type="match status" value="1"/>
</dbReference>
<evidence type="ECO:0000256" key="3">
    <source>
        <dbReference type="ARBA" id="ARBA00023163"/>
    </source>
</evidence>
<evidence type="ECO:0000313" key="7">
    <source>
        <dbReference type="Proteomes" id="UP000297907"/>
    </source>
</evidence>
<feature type="domain" description="HTH gntR-type" evidence="5">
    <location>
        <begin position="90"/>
        <end position="158"/>
    </location>
</feature>
<dbReference type="InterPro" id="IPR036390">
    <property type="entry name" value="WH_DNA-bd_sf"/>
</dbReference>
<dbReference type="SMART" id="SM00345">
    <property type="entry name" value="HTH_GNTR"/>
    <property type="match status" value="1"/>
</dbReference>
<evidence type="ECO:0000259" key="5">
    <source>
        <dbReference type="PROSITE" id="PS50949"/>
    </source>
</evidence>
<dbReference type="Gene3D" id="3.40.1410.10">
    <property type="entry name" value="Chorismate lyase-like"/>
    <property type="match status" value="1"/>
</dbReference>
<keyword evidence="2" id="KW-0238">DNA-binding</keyword>
<evidence type="ECO:0000256" key="4">
    <source>
        <dbReference type="SAM" id="Phobius"/>
    </source>
</evidence>
<dbReference type="GO" id="GO:0045892">
    <property type="term" value="P:negative regulation of DNA-templated transcription"/>
    <property type="evidence" value="ECO:0007669"/>
    <property type="project" value="TreeGrafter"/>
</dbReference>
<dbReference type="InterPro" id="IPR011663">
    <property type="entry name" value="UTRA"/>
</dbReference>
<dbReference type="InterPro" id="IPR028978">
    <property type="entry name" value="Chorismate_lyase_/UTRA_dom_sf"/>
</dbReference>
<dbReference type="InterPro" id="IPR050679">
    <property type="entry name" value="Bact_HTH_transcr_reg"/>
</dbReference>
<evidence type="ECO:0000256" key="2">
    <source>
        <dbReference type="ARBA" id="ARBA00023125"/>
    </source>
</evidence>
<dbReference type="OrthoDB" id="4135664at2"/>
<gene>
    <name evidence="6" type="ORF">E3O42_05435</name>
</gene>
<dbReference type="GO" id="GO:0003677">
    <property type="term" value="F:DNA binding"/>
    <property type="evidence" value="ECO:0007669"/>
    <property type="project" value="UniProtKB-KW"/>
</dbReference>
<dbReference type="Pfam" id="PF00392">
    <property type="entry name" value="GntR"/>
    <property type="match status" value="1"/>
</dbReference>
<evidence type="ECO:0000256" key="1">
    <source>
        <dbReference type="ARBA" id="ARBA00023015"/>
    </source>
</evidence>
<sequence length="332" mass="35613">MNLARSGSPGRRIVSAMSTPFGSMWGVLVMVVELMWAPLPGLLCLDCSMRLYLCGHMSNVIASGTQGGLVTTRLESHSFLQEQLQLAVGQPIRVAVYTRLAEGIRSGVFRLGEMLPRETELSATLGVSRTPVREALMLLEEDGLLVTRRGVGRFVTDTIPHGGLEQLRPFEVALADPNTTITVQPARFELEGVTDFVSNRLALDPAANAWIRESVLLHDGRPIATVQEHLPAGRYLSDVSARIASELMEVAAEPRTLLASMQANGHVFTNGVCQIVATDAGPTRAKLLNIKASAAVLILTQTAEHGGVPLYAAKCVVAPGHGSLSVMQHNPN</sequence>
<feature type="transmembrane region" description="Helical" evidence="4">
    <location>
        <begin position="21"/>
        <end position="39"/>
    </location>
</feature>
<keyword evidence="3" id="KW-0804">Transcription</keyword>
<keyword evidence="4" id="KW-0812">Transmembrane</keyword>
<evidence type="ECO:0000313" key="6">
    <source>
        <dbReference type="EMBL" id="TFC04333.1"/>
    </source>
</evidence>
<dbReference type="Gene3D" id="1.10.10.10">
    <property type="entry name" value="Winged helix-like DNA-binding domain superfamily/Winged helix DNA-binding domain"/>
    <property type="match status" value="1"/>
</dbReference>
<dbReference type="PANTHER" id="PTHR44846">
    <property type="entry name" value="MANNOSYL-D-GLYCERATE TRANSPORT/METABOLISM SYSTEM REPRESSOR MNGR-RELATED"/>
    <property type="match status" value="1"/>
</dbReference>
<dbReference type="SUPFAM" id="SSF64288">
    <property type="entry name" value="Chorismate lyase-like"/>
    <property type="match status" value="1"/>
</dbReference>
<dbReference type="InterPro" id="IPR000524">
    <property type="entry name" value="Tscrpt_reg_HTH_GntR"/>
</dbReference>
<protein>
    <submittedName>
        <fullName evidence="6">GntR family transcriptional regulator</fullName>
    </submittedName>
</protein>
<accession>A0A4R8WD81</accession>
<dbReference type="CDD" id="cd07377">
    <property type="entry name" value="WHTH_GntR"/>
    <property type="match status" value="1"/>
</dbReference>
<dbReference type="InterPro" id="IPR036388">
    <property type="entry name" value="WH-like_DNA-bd_sf"/>
</dbReference>
<dbReference type="Pfam" id="PF07702">
    <property type="entry name" value="UTRA"/>
    <property type="match status" value="1"/>
</dbReference>
<proteinExistence type="predicted"/>
<dbReference type="GO" id="GO:0003700">
    <property type="term" value="F:DNA-binding transcription factor activity"/>
    <property type="evidence" value="ECO:0007669"/>
    <property type="project" value="InterPro"/>
</dbReference>
<dbReference type="PANTHER" id="PTHR44846:SF1">
    <property type="entry name" value="MANNOSYL-D-GLYCERATE TRANSPORT_METABOLISM SYSTEM REPRESSOR MNGR-RELATED"/>
    <property type="match status" value="1"/>
</dbReference>
<keyword evidence="1" id="KW-0805">Transcription regulation</keyword>
<dbReference type="EMBL" id="SOFL01000015">
    <property type="protein sequence ID" value="TFC04333.1"/>
    <property type="molecule type" value="Genomic_DNA"/>
</dbReference>
<keyword evidence="7" id="KW-1185">Reference proteome</keyword>
<reference evidence="6 7" key="1">
    <citation type="submission" date="2019-03" db="EMBL/GenBank/DDBJ databases">
        <title>Genomics of glacier-inhabiting Cryobacterium strains.</title>
        <authorList>
            <person name="Liu Q."/>
            <person name="Xin Y.-H."/>
        </authorList>
    </citation>
    <scope>NUCLEOTIDE SEQUENCE [LARGE SCALE GENOMIC DNA]</scope>
    <source>
        <strain evidence="6 7">RHLS22-1</strain>
    </source>
</reference>
<comment type="caution">
    <text evidence="6">The sequence shown here is derived from an EMBL/GenBank/DDBJ whole genome shotgun (WGS) entry which is preliminary data.</text>
</comment>
<name>A0A4R8WD81_9MICO</name>
<dbReference type="PRINTS" id="PR00035">
    <property type="entry name" value="HTHGNTR"/>
</dbReference>
<keyword evidence="4" id="KW-1133">Transmembrane helix</keyword>
<dbReference type="PROSITE" id="PS50949">
    <property type="entry name" value="HTH_GNTR"/>
    <property type="match status" value="1"/>
</dbReference>
<dbReference type="AlphaFoldDB" id="A0A4R8WD81"/>
<organism evidence="6 7">
    <name type="scientific">Cryobacterium adonitolivorans</name>
    <dbReference type="NCBI Taxonomy" id="1259189"/>
    <lineage>
        <taxon>Bacteria</taxon>
        <taxon>Bacillati</taxon>
        <taxon>Actinomycetota</taxon>
        <taxon>Actinomycetes</taxon>
        <taxon>Micrococcales</taxon>
        <taxon>Microbacteriaceae</taxon>
        <taxon>Cryobacterium</taxon>
    </lineage>
</organism>
<dbReference type="Proteomes" id="UP000297907">
    <property type="component" value="Unassembled WGS sequence"/>
</dbReference>
<keyword evidence="4" id="KW-0472">Membrane</keyword>